<comment type="similarity">
    <text evidence="2">Belongs to the EamA transporter family.</text>
</comment>
<dbReference type="AlphaFoldDB" id="A0A7W4IP34"/>
<dbReference type="EMBL" id="JABEQN010000032">
    <property type="protein sequence ID" value="MBB2195551.1"/>
    <property type="molecule type" value="Genomic_DNA"/>
</dbReference>
<evidence type="ECO:0000256" key="5">
    <source>
        <dbReference type="ARBA" id="ARBA00023136"/>
    </source>
</evidence>
<feature type="transmembrane region" description="Helical" evidence="6">
    <location>
        <begin position="95"/>
        <end position="114"/>
    </location>
</feature>
<protein>
    <submittedName>
        <fullName evidence="8">DMT family transporter</fullName>
    </submittedName>
</protein>
<evidence type="ECO:0000256" key="1">
    <source>
        <dbReference type="ARBA" id="ARBA00004141"/>
    </source>
</evidence>
<evidence type="ECO:0000256" key="3">
    <source>
        <dbReference type="ARBA" id="ARBA00022692"/>
    </source>
</evidence>
<feature type="transmembrane region" description="Helical" evidence="6">
    <location>
        <begin position="147"/>
        <end position="166"/>
    </location>
</feature>
<feature type="transmembrane region" description="Helical" evidence="6">
    <location>
        <begin position="267"/>
        <end position="286"/>
    </location>
</feature>
<evidence type="ECO:0000256" key="2">
    <source>
        <dbReference type="ARBA" id="ARBA00007362"/>
    </source>
</evidence>
<evidence type="ECO:0000313" key="8">
    <source>
        <dbReference type="EMBL" id="MBB2166441.1"/>
    </source>
</evidence>
<dbReference type="InterPro" id="IPR050638">
    <property type="entry name" value="AA-Vitamin_Transporters"/>
</dbReference>
<dbReference type="InterPro" id="IPR000620">
    <property type="entry name" value="EamA_dom"/>
</dbReference>
<organism evidence="8 11">
    <name type="scientific">Gluconacetobacter dulcium</name>
    <dbReference type="NCBI Taxonomy" id="2729096"/>
    <lineage>
        <taxon>Bacteria</taxon>
        <taxon>Pseudomonadati</taxon>
        <taxon>Pseudomonadota</taxon>
        <taxon>Alphaproteobacteria</taxon>
        <taxon>Acetobacterales</taxon>
        <taxon>Acetobacteraceae</taxon>
        <taxon>Gluconacetobacter</taxon>
    </lineage>
</organism>
<feature type="transmembrane region" description="Helical" evidence="6">
    <location>
        <begin position="123"/>
        <end position="141"/>
    </location>
</feature>
<dbReference type="PANTHER" id="PTHR32322">
    <property type="entry name" value="INNER MEMBRANE TRANSPORTER"/>
    <property type="match status" value="1"/>
</dbReference>
<feature type="transmembrane region" description="Helical" evidence="6">
    <location>
        <begin position="9"/>
        <end position="30"/>
    </location>
</feature>
<feature type="transmembrane region" description="Helical" evidence="6">
    <location>
        <begin position="36"/>
        <end position="55"/>
    </location>
</feature>
<feature type="transmembrane region" description="Helical" evidence="6">
    <location>
        <begin position="211"/>
        <end position="231"/>
    </location>
</feature>
<feature type="transmembrane region" description="Helical" evidence="6">
    <location>
        <begin position="178"/>
        <end position="199"/>
    </location>
</feature>
<dbReference type="RefSeq" id="WP_182975443.1">
    <property type="nucleotide sequence ID" value="NZ_JABEQN010000032.1"/>
</dbReference>
<keyword evidence="5 6" id="KW-0472">Membrane</keyword>
<dbReference type="Pfam" id="PF00892">
    <property type="entry name" value="EamA"/>
    <property type="match status" value="2"/>
</dbReference>
<sequence>MQDRTTEGWIAGLIGMTIFSGSMPATKLAIAGFDPLFLTAARAALAGLLGALCLWRCRASVPAPRDLLALAVVALCVVLGFPLLSALALQGMPSTRSILFLGLLPLATATFGVLRGGERLSPAFWAWSAAGAALVCGFAAHRGVAGSLGADLTMILSVIICGLGYAEGGRLSRTLGGLRVICWALVVALPVSIIGGVITAPAHWGGIAPSAWLGLAYVTVFSMFLGFVFWYRGLALGGIAAVGQLQLLQPFLGFFLASLVLREPVSSQLLLTALGVVFCVIGARHFSPAVRVPARQP</sequence>
<keyword evidence="3 6" id="KW-0812">Transmembrane</keyword>
<dbReference type="Proteomes" id="UP000561077">
    <property type="component" value="Unassembled WGS sequence"/>
</dbReference>
<comment type="subcellular location">
    <subcellularLocation>
        <location evidence="1">Membrane</location>
        <topology evidence="1">Multi-pass membrane protein</topology>
    </subcellularLocation>
</comment>
<dbReference type="Proteomes" id="UP000540490">
    <property type="component" value="Unassembled WGS sequence"/>
</dbReference>
<evidence type="ECO:0000256" key="6">
    <source>
        <dbReference type="SAM" id="Phobius"/>
    </source>
</evidence>
<dbReference type="SUPFAM" id="SSF103481">
    <property type="entry name" value="Multidrug resistance efflux transporter EmrE"/>
    <property type="match status" value="2"/>
</dbReference>
<feature type="transmembrane region" description="Helical" evidence="6">
    <location>
        <begin position="238"/>
        <end position="261"/>
    </location>
</feature>
<keyword evidence="10" id="KW-1185">Reference proteome</keyword>
<proteinExistence type="inferred from homology"/>
<evidence type="ECO:0000313" key="11">
    <source>
        <dbReference type="Proteomes" id="UP000561077"/>
    </source>
</evidence>
<dbReference type="GO" id="GO:0016020">
    <property type="term" value="C:membrane"/>
    <property type="evidence" value="ECO:0007669"/>
    <property type="project" value="UniProtKB-SubCell"/>
</dbReference>
<reference evidence="10 11" key="1">
    <citation type="submission" date="2020-04" db="EMBL/GenBank/DDBJ databases">
        <title>Description of novel Gluconacetobacter.</title>
        <authorList>
            <person name="Sombolestani A."/>
        </authorList>
    </citation>
    <scope>NUCLEOTIDE SEQUENCE [LARGE SCALE GENOMIC DNA]</scope>
    <source>
        <strain evidence="9 10">LMG 1728</strain>
        <strain evidence="8 11">LMG 1731</strain>
    </source>
</reference>
<name>A0A7W4IP34_9PROT</name>
<evidence type="ECO:0000256" key="4">
    <source>
        <dbReference type="ARBA" id="ARBA00022989"/>
    </source>
</evidence>
<dbReference type="EMBL" id="JABEQO010000032">
    <property type="protein sequence ID" value="MBB2166441.1"/>
    <property type="molecule type" value="Genomic_DNA"/>
</dbReference>
<dbReference type="PANTHER" id="PTHR32322:SF2">
    <property type="entry name" value="EAMA DOMAIN-CONTAINING PROTEIN"/>
    <property type="match status" value="1"/>
</dbReference>
<evidence type="ECO:0000259" key="7">
    <source>
        <dbReference type="Pfam" id="PF00892"/>
    </source>
</evidence>
<evidence type="ECO:0000313" key="9">
    <source>
        <dbReference type="EMBL" id="MBB2195551.1"/>
    </source>
</evidence>
<feature type="domain" description="EamA" evidence="7">
    <location>
        <begin position="8"/>
        <end position="126"/>
    </location>
</feature>
<feature type="transmembrane region" description="Helical" evidence="6">
    <location>
        <begin position="67"/>
        <end position="89"/>
    </location>
</feature>
<comment type="caution">
    <text evidence="8">The sequence shown here is derived from an EMBL/GenBank/DDBJ whole genome shotgun (WGS) entry which is preliminary data.</text>
</comment>
<gene>
    <name evidence="9" type="ORF">HLH25_18335</name>
    <name evidence="8" type="ORF">HLH26_18305</name>
</gene>
<feature type="domain" description="EamA" evidence="7">
    <location>
        <begin position="150"/>
        <end position="282"/>
    </location>
</feature>
<keyword evidence="4 6" id="KW-1133">Transmembrane helix</keyword>
<evidence type="ECO:0000313" key="10">
    <source>
        <dbReference type="Proteomes" id="UP000540490"/>
    </source>
</evidence>
<accession>A0A7W4IP34</accession>
<dbReference type="InterPro" id="IPR037185">
    <property type="entry name" value="EmrE-like"/>
</dbReference>